<gene>
    <name evidence="6" type="primary">PIF1_20</name>
    <name evidence="6" type="ORF">Zm00014a_039674</name>
</gene>
<feature type="compositionally biased region" description="Basic and acidic residues" evidence="2">
    <location>
        <begin position="138"/>
        <end position="150"/>
    </location>
</feature>
<dbReference type="Pfam" id="PF05970">
    <property type="entry name" value="PIF1"/>
    <property type="match status" value="1"/>
</dbReference>
<dbReference type="Pfam" id="PF21530">
    <property type="entry name" value="Pif1_2B_dom"/>
    <property type="match status" value="1"/>
</dbReference>
<feature type="domain" description="Helitron helicase-like" evidence="4">
    <location>
        <begin position="550"/>
        <end position="731"/>
    </location>
</feature>
<organism evidence="6 7">
    <name type="scientific">Zea mays</name>
    <name type="common">Maize</name>
    <dbReference type="NCBI Taxonomy" id="4577"/>
    <lineage>
        <taxon>Eukaryota</taxon>
        <taxon>Viridiplantae</taxon>
        <taxon>Streptophyta</taxon>
        <taxon>Embryophyta</taxon>
        <taxon>Tracheophyta</taxon>
        <taxon>Spermatophyta</taxon>
        <taxon>Magnoliopsida</taxon>
        <taxon>Liliopsida</taxon>
        <taxon>Poales</taxon>
        <taxon>Poaceae</taxon>
        <taxon>PACMAD clade</taxon>
        <taxon>Panicoideae</taxon>
        <taxon>Andropogonodae</taxon>
        <taxon>Andropogoneae</taxon>
        <taxon>Tripsacinae</taxon>
        <taxon>Zea</taxon>
    </lineage>
</organism>
<sequence length="1433" mass="164508">MDPFNNNDVRPPLRELSSNTLEGGRTDVRQCKRERERARYAAMSVEKKRIEEPSSVTQKENVVHHEYSKDDCPDVAIGDGSIIDCTIPCGITLGYNWLGGCDDARQRKRERERTRYAMMSAKNKNELKRRRQSSKNENVVHHERSKDENYNKCAPITKDVDMDKMTQSPRRQRHEHHVSSGERQSLISRQNQKFQSAIRRNFATATRDHRMEGESTSPCPVTAPHSDIMTEGADVGMQRQITPNVTTNDADEGVLFVENHDEDVLFEDDDEEDGYLFAGQDGESIEDIEIDETQDAFTVNPDVPDVYDKVYSNIPEETHLLSTVADCDYCKAKKFYMTTNMDCGIYTFRAHGMMYHNVRSFGREVGAEHKHLELYFYDDDPSLEHRYRKCRQEQFEKDKAVIKQLVKILKGNPYSEHLRSMGNVDNIEDYHIALNLDQTLNQKLYNVSITSEVAAVWIEGSERRGQFSNSVMLHGKDRSSHGIRSYHGCYDALSYPLFFPKGELKWHANIPKSNVSMDEVDAYRDQHRRSDANNDDTERPSHLCVSVRDYYCYRFQIRPSIFNPILHGKGLFQQFAVDMYIKIESSRLDFIRKNQDRLRADLYKGLVDSLHEGENRADKIGKRTVLSTSFIGGPRDMRRRYMDAMALVRKFGKPDIFLTMTCNPNWDEITRELLPMQSPQDRPDLVVRIFRAKLEELKKRLTKHHILGKIRAYVYVVEFQKRGLPHVHFLLIMQRKYKLTCPDQYDHLISAKIPDKKKYPELYKMVIKHMMHGPCGLLNPKCPCTKGRASCKNHYPRAFSNATSQGKDSYPIYRRRDDGHKETVRGCELDNRWVVPYNPYLLRLFNCHINVEACGSIKAIKYLFKYIYKGHDRASVAVTDANKADGDVDEIKQYRDARWVTPPEALWRIFSFDLSADRSMLTAYFEANRLHEEARGILYRDFPEWYTLQQGKVWQRRKRNTGGQAAQRRGLLEADDTIDECLNEAAIYQMPSALRRLFATILVYCEPNDVAELWQRHLDSMSEDYHRSTQSKTHVQQMVLIDIRNILQSMGKDIKTFPLPAIIDKYDDSHGTDREIYEEESIEPTAEDVAMKETLNEEQRSAYDKILSVVDTNNGGVFFVDGPGGTGKTYLYKALLAALHSQDKIAVATATSGVAASILPGGRTAHSRFKIPLTIDDGAVCSFTNQSGTAKLLQKASLIIWDEASMTKRQAIEALDNSMCDIMGRPGLPFGGRTVVLGGDFRQVLPVVRKGSRAQIVAASLRSSYLWESMCHLKLVQNMRAQSDPWFAEYLLRVGGGTEEANNDGDVRLPDEVCVPYTGNDRDLDRLIDDIYPNLNENMSNTSYITSRAILSTRNDWVDMINMRMIDRFQGEQMMYHSFDTAVDDPNNYYPSEFLNTLTPNGLPPHVLKLKVGCPIMLLRNIDPANGLCNGTR</sequence>
<dbReference type="PANTHER" id="PTHR10492">
    <property type="match status" value="1"/>
</dbReference>
<feature type="domain" description="DNA helicase Pif1-like DEAD-box helicase" evidence="3">
    <location>
        <begin position="1095"/>
        <end position="1303"/>
    </location>
</feature>
<dbReference type="EMBL" id="NCVQ01000008">
    <property type="protein sequence ID" value="PWZ12361.1"/>
    <property type="molecule type" value="Genomic_DNA"/>
</dbReference>
<keyword evidence="1" id="KW-0547">Nucleotide-binding</keyword>
<comment type="similarity">
    <text evidence="1">Belongs to the helicase family.</text>
</comment>
<dbReference type="InterPro" id="IPR025476">
    <property type="entry name" value="Helitron_helicase-like"/>
</dbReference>
<dbReference type="SUPFAM" id="SSF52540">
    <property type="entry name" value="P-loop containing nucleoside triphosphate hydrolases"/>
    <property type="match status" value="2"/>
</dbReference>
<comment type="cofactor">
    <cofactor evidence="1">
        <name>Mg(2+)</name>
        <dbReference type="ChEBI" id="CHEBI:18420"/>
    </cofactor>
</comment>
<keyword evidence="1" id="KW-0234">DNA repair</keyword>
<protein>
    <recommendedName>
        <fullName evidence="1">ATP-dependent DNA helicase</fullName>
        <ecNumber evidence="1">5.6.2.3</ecNumber>
    </recommendedName>
</protein>
<feature type="region of interest" description="Disordered" evidence="2">
    <location>
        <begin position="122"/>
        <end position="194"/>
    </location>
</feature>
<dbReference type="Pfam" id="PF14214">
    <property type="entry name" value="Helitron_like_N"/>
    <property type="match status" value="1"/>
</dbReference>
<dbReference type="GO" id="GO:0005524">
    <property type="term" value="F:ATP binding"/>
    <property type="evidence" value="ECO:0007669"/>
    <property type="project" value="UniProtKB-KW"/>
</dbReference>
<proteinExistence type="inferred from homology"/>
<feature type="region of interest" description="Disordered" evidence="2">
    <location>
        <begin position="1"/>
        <end position="27"/>
    </location>
</feature>
<accession>A0A3L6DXK2</accession>
<evidence type="ECO:0000313" key="7">
    <source>
        <dbReference type="Proteomes" id="UP000251960"/>
    </source>
</evidence>
<dbReference type="GO" id="GO:0043139">
    <property type="term" value="F:5'-3' DNA helicase activity"/>
    <property type="evidence" value="ECO:0007669"/>
    <property type="project" value="UniProtKB-EC"/>
</dbReference>
<evidence type="ECO:0000256" key="1">
    <source>
        <dbReference type="RuleBase" id="RU363044"/>
    </source>
</evidence>
<keyword evidence="1 6" id="KW-0347">Helicase</keyword>
<dbReference type="GO" id="GO:0006281">
    <property type="term" value="P:DNA repair"/>
    <property type="evidence" value="ECO:0007669"/>
    <property type="project" value="UniProtKB-KW"/>
</dbReference>
<evidence type="ECO:0000256" key="2">
    <source>
        <dbReference type="SAM" id="MobiDB-lite"/>
    </source>
</evidence>
<keyword evidence="1" id="KW-0233">DNA recombination</keyword>
<evidence type="ECO:0000259" key="3">
    <source>
        <dbReference type="Pfam" id="PF05970"/>
    </source>
</evidence>
<dbReference type="GO" id="GO:0016887">
    <property type="term" value="F:ATP hydrolysis activity"/>
    <property type="evidence" value="ECO:0007669"/>
    <property type="project" value="RHEA"/>
</dbReference>
<evidence type="ECO:0000259" key="5">
    <source>
        <dbReference type="Pfam" id="PF21530"/>
    </source>
</evidence>
<dbReference type="GO" id="GO:0000723">
    <property type="term" value="P:telomere maintenance"/>
    <property type="evidence" value="ECO:0007669"/>
    <property type="project" value="InterPro"/>
</dbReference>
<feature type="compositionally biased region" description="Polar residues" evidence="2">
    <location>
        <begin position="181"/>
        <end position="194"/>
    </location>
</feature>
<dbReference type="InterPro" id="IPR049163">
    <property type="entry name" value="Pif1-like_2B_dom"/>
</dbReference>
<reference evidence="6 7" key="1">
    <citation type="journal article" date="2018" name="Nat. Genet.">
        <title>Extensive intraspecific gene order and gene structural variations between Mo17 and other maize genomes.</title>
        <authorList>
            <person name="Sun S."/>
            <person name="Zhou Y."/>
            <person name="Chen J."/>
            <person name="Shi J."/>
            <person name="Zhao H."/>
            <person name="Zhao H."/>
            <person name="Song W."/>
            <person name="Zhang M."/>
            <person name="Cui Y."/>
            <person name="Dong X."/>
            <person name="Liu H."/>
            <person name="Ma X."/>
            <person name="Jiao Y."/>
            <person name="Wang B."/>
            <person name="Wei X."/>
            <person name="Stein J.C."/>
            <person name="Glaubitz J.C."/>
            <person name="Lu F."/>
            <person name="Yu G."/>
            <person name="Liang C."/>
            <person name="Fengler K."/>
            <person name="Li B."/>
            <person name="Rafalski A."/>
            <person name="Schnable P.S."/>
            <person name="Ware D.H."/>
            <person name="Buckler E.S."/>
            <person name="Lai J."/>
        </authorList>
    </citation>
    <scope>NUCLEOTIDE SEQUENCE [LARGE SCALE GENOMIC DNA]</scope>
    <source>
        <strain evidence="7">cv. Missouri 17</strain>
        <tissue evidence="6">Seedling</tissue>
    </source>
</reference>
<keyword evidence="1" id="KW-0067">ATP-binding</keyword>
<name>A0A3L6DXK2_MAIZE</name>
<dbReference type="InterPro" id="IPR010285">
    <property type="entry name" value="DNA_helicase_pif1-like_DEAD"/>
</dbReference>
<dbReference type="Proteomes" id="UP000251960">
    <property type="component" value="Chromosome 7"/>
</dbReference>
<dbReference type="InterPro" id="IPR027417">
    <property type="entry name" value="P-loop_NTPase"/>
</dbReference>
<dbReference type="PANTHER" id="PTHR10492:SF92">
    <property type="entry name" value="ATP-DEPENDENT DNA HELICASE"/>
    <property type="match status" value="1"/>
</dbReference>
<feature type="domain" description="DNA helicase Pif1-like 2B" evidence="5">
    <location>
        <begin position="1393"/>
        <end position="1433"/>
    </location>
</feature>
<keyword evidence="1" id="KW-0227">DNA damage</keyword>
<evidence type="ECO:0000313" key="6">
    <source>
        <dbReference type="EMBL" id="PWZ12361.1"/>
    </source>
</evidence>
<keyword evidence="1" id="KW-0378">Hydrolase</keyword>
<dbReference type="GO" id="GO:0006310">
    <property type="term" value="P:DNA recombination"/>
    <property type="evidence" value="ECO:0007669"/>
    <property type="project" value="UniProtKB-KW"/>
</dbReference>
<evidence type="ECO:0000259" key="4">
    <source>
        <dbReference type="Pfam" id="PF14214"/>
    </source>
</evidence>
<comment type="caution">
    <text evidence="6">The sequence shown here is derived from an EMBL/GenBank/DDBJ whole genome shotgun (WGS) entry which is preliminary data.</text>
</comment>
<comment type="catalytic activity">
    <reaction evidence="1">
        <text>ATP + H2O = ADP + phosphate + H(+)</text>
        <dbReference type="Rhea" id="RHEA:13065"/>
        <dbReference type="ChEBI" id="CHEBI:15377"/>
        <dbReference type="ChEBI" id="CHEBI:15378"/>
        <dbReference type="ChEBI" id="CHEBI:30616"/>
        <dbReference type="ChEBI" id="CHEBI:43474"/>
        <dbReference type="ChEBI" id="CHEBI:456216"/>
        <dbReference type="EC" id="5.6.2.3"/>
    </reaction>
</comment>
<dbReference type="EC" id="5.6.2.3" evidence="1"/>
<dbReference type="Gene3D" id="3.40.50.300">
    <property type="entry name" value="P-loop containing nucleotide triphosphate hydrolases"/>
    <property type="match status" value="1"/>
</dbReference>